<feature type="region of interest" description="Disordered" evidence="1">
    <location>
        <begin position="1"/>
        <end position="56"/>
    </location>
</feature>
<accession>A0A6J4JND7</accession>
<protein>
    <submittedName>
        <fullName evidence="2">Uncharacterized protein</fullName>
    </submittedName>
</protein>
<dbReference type="EMBL" id="CADCTH010000482">
    <property type="protein sequence ID" value="CAA9283041.1"/>
    <property type="molecule type" value="Genomic_DNA"/>
</dbReference>
<feature type="non-terminal residue" evidence="2">
    <location>
        <position position="1"/>
    </location>
</feature>
<sequence>WSARSRSGAERWRRQGPGRRTGVGPAHGARARRAPRQADGSPPTVWCGPGHVKRPR</sequence>
<evidence type="ECO:0000313" key="2">
    <source>
        <dbReference type="EMBL" id="CAA9283041.1"/>
    </source>
</evidence>
<proteinExistence type="predicted"/>
<evidence type="ECO:0000256" key="1">
    <source>
        <dbReference type="SAM" id="MobiDB-lite"/>
    </source>
</evidence>
<name>A0A6J4JND7_9PSEU</name>
<organism evidence="2">
    <name type="scientific">uncultured Actinomycetospora sp</name>
    <dbReference type="NCBI Taxonomy" id="1135996"/>
    <lineage>
        <taxon>Bacteria</taxon>
        <taxon>Bacillati</taxon>
        <taxon>Actinomycetota</taxon>
        <taxon>Actinomycetes</taxon>
        <taxon>Pseudonocardiales</taxon>
        <taxon>Pseudonocardiaceae</taxon>
        <taxon>Actinomycetospora</taxon>
        <taxon>environmental samples</taxon>
    </lineage>
</organism>
<gene>
    <name evidence="2" type="ORF">AVDCRST_MAG54-3775</name>
</gene>
<reference evidence="2" key="1">
    <citation type="submission" date="2020-02" db="EMBL/GenBank/DDBJ databases">
        <authorList>
            <person name="Meier V. D."/>
        </authorList>
    </citation>
    <scope>NUCLEOTIDE SEQUENCE</scope>
    <source>
        <strain evidence="2">AVDCRST_MAG54</strain>
    </source>
</reference>
<dbReference type="AlphaFoldDB" id="A0A6J4JND7"/>
<feature type="non-terminal residue" evidence="2">
    <location>
        <position position="56"/>
    </location>
</feature>